<sequence length="219" mass="23358">MDSASASPPHAADATENCMKLALLAFSLLLGLAIAQSVHAEAAPASPVENDFVIEFDDGDEDDDGASAVEEAAPPSKPPAPIAKEAPFKALPGRWVGDGRIGIKDGKPELVKCRATYFVNDAGDELRQNIRCASAGGKVEIKSNVVAREGKVTGTWEELMYNMRGDMAGEVTERGFRIKVAGDGLNANMDVIVVNDRQIVEIQFFNSSLRGLMLILKKG</sequence>
<keyword evidence="2" id="KW-0732">Signal</keyword>
<gene>
    <name evidence="3" type="ORF">APY04_2881</name>
</gene>
<proteinExistence type="predicted"/>
<dbReference type="PATRIC" id="fig|121290.4.peg.481"/>
<evidence type="ECO:0000313" key="4">
    <source>
        <dbReference type="Proteomes" id="UP000059074"/>
    </source>
</evidence>
<comment type="caution">
    <text evidence="3">The sequence shown here is derived from an EMBL/GenBank/DDBJ whole genome shotgun (WGS) entry which is preliminary data.</text>
</comment>
<feature type="compositionally biased region" description="Acidic residues" evidence="1">
    <location>
        <begin position="55"/>
        <end position="65"/>
    </location>
</feature>
<evidence type="ECO:0008006" key="5">
    <source>
        <dbReference type="Google" id="ProtNLM"/>
    </source>
</evidence>
<dbReference type="EMBL" id="LMTR01000082">
    <property type="protein sequence ID" value="KWT65132.1"/>
    <property type="molecule type" value="Genomic_DNA"/>
</dbReference>
<evidence type="ECO:0000313" key="3">
    <source>
        <dbReference type="EMBL" id="KWT65132.1"/>
    </source>
</evidence>
<feature type="chain" id="PRO_5007132515" description="Organic solvent tolerance-like N-terminal domain-containing protein" evidence="2">
    <location>
        <begin position="41"/>
        <end position="219"/>
    </location>
</feature>
<accession>A0A109BBF7</accession>
<name>A0A109BBF7_HYPSL</name>
<feature type="signal peptide" evidence="2">
    <location>
        <begin position="1"/>
        <end position="40"/>
    </location>
</feature>
<keyword evidence="4" id="KW-1185">Reference proteome</keyword>
<organism evidence="3 4">
    <name type="scientific">Hyphomicrobium sulfonivorans</name>
    <dbReference type="NCBI Taxonomy" id="121290"/>
    <lineage>
        <taxon>Bacteria</taxon>
        <taxon>Pseudomonadati</taxon>
        <taxon>Pseudomonadota</taxon>
        <taxon>Alphaproteobacteria</taxon>
        <taxon>Hyphomicrobiales</taxon>
        <taxon>Hyphomicrobiaceae</taxon>
        <taxon>Hyphomicrobium</taxon>
    </lineage>
</organism>
<evidence type="ECO:0000256" key="1">
    <source>
        <dbReference type="SAM" id="MobiDB-lite"/>
    </source>
</evidence>
<dbReference type="Proteomes" id="UP000059074">
    <property type="component" value="Unassembled WGS sequence"/>
</dbReference>
<feature type="region of interest" description="Disordered" evidence="1">
    <location>
        <begin position="55"/>
        <end position="84"/>
    </location>
</feature>
<evidence type="ECO:0000256" key="2">
    <source>
        <dbReference type="SAM" id="SignalP"/>
    </source>
</evidence>
<reference evidence="3 4" key="1">
    <citation type="submission" date="2015-10" db="EMBL/GenBank/DDBJ databases">
        <title>Transcriptomic analysis of a linuron degrading triple-species bacterial consortium.</title>
        <authorList>
            <person name="Albers P."/>
        </authorList>
    </citation>
    <scope>NUCLEOTIDE SEQUENCE [LARGE SCALE GENOMIC DNA]</scope>
    <source>
        <strain evidence="3 4">WDL6</strain>
    </source>
</reference>
<protein>
    <recommendedName>
        <fullName evidence="5">Organic solvent tolerance-like N-terminal domain-containing protein</fullName>
    </recommendedName>
</protein>
<dbReference type="AlphaFoldDB" id="A0A109BBF7"/>